<dbReference type="InterPro" id="IPR036259">
    <property type="entry name" value="MFS_trans_sf"/>
</dbReference>
<dbReference type="GO" id="GO:0016020">
    <property type="term" value="C:membrane"/>
    <property type="evidence" value="ECO:0007669"/>
    <property type="project" value="UniProtKB-SubCell"/>
</dbReference>
<dbReference type="Gene3D" id="1.20.1250.20">
    <property type="entry name" value="MFS general substrate transporter like domains"/>
    <property type="match status" value="1"/>
</dbReference>
<dbReference type="GO" id="GO:0055062">
    <property type="term" value="P:phosphate ion homeostasis"/>
    <property type="evidence" value="ECO:0007669"/>
    <property type="project" value="TreeGrafter"/>
</dbReference>
<evidence type="ECO:0000256" key="2">
    <source>
        <dbReference type="ARBA" id="ARBA00022692"/>
    </source>
</evidence>
<feature type="transmembrane region" description="Helical" evidence="5">
    <location>
        <begin position="133"/>
        <end position="156"/>
    </location>
</feature>
<reference evidence="7" key="1">
    <citation type="journal article" date="2017" name="Gigascience">
        <title>The genome draft of coconut (Cocos nucifera).</title>
        <authorList>
            <person name="Xiao Y."/>
            <person name="Xu P."/>
            <person name="Fan H."/>
            <person name="Baudouin L."/>
            <person name="Xia W."/>
            <person name="Bocs S."/>
            <person name="Xu J."/>
            <person name="Li Q."/>
            <person name="Guo A."/>
            <person name="Zhou L."/>
            <person name="Li J."/>
            <person name="Wu Y."/>
            <person name="Ma Z."/>
            <person name="Armero A."/>
            <person name="Issali A.E."/>
            <person name="Liu N."/>
            <person name="Peng M."/>
            <person name="Yang Y."/>
        </authorList>
    </citation>
    <scope>NUCLEOTIDE SEQUENCE</scope>
    <source>
        <tissue evidence="7">Spear leaf of Hainan Tall coconut</tissue>
    </source>
</reference>
<dbReference type="PANTHER" id="PTHR43184">
    <property type="entry name" value="MAJOR FACILITATOR SUPERFAMILY TRANSPORTER 16, ISOFORM B"/>
    <property type="match status" value="1"/>
</dbReference>
<dbReference type="Proteomes" id="UP000797356">
    <property type="component" value="Chromosome 9"/>
</dbReference>
<name>A0A8K0N6I9_COCNU</name>
<evidence type="ECO:0000256" key="1">
    <source>
        <dbReference type="ARBA" id="ARBA00004141"/>
    </source>
</evidence>
<evidence type="ECO:0000313" key="7">
    <source>
        <dbReference type="EMBL" id="KAG1360842.1"/>
    </source>
</evidence>
<protein>
    <submittedName>
        <fullName evidence="7">Putative glycerol-3-phosphate transporter 1</fullName>
    </submittedName>
</protein>
<comment type="caution">
    <text evidence="7">The sequence shown here is derived from an EMBL/GenBank/DDBJ whole genome shotgun (WGS) entry which is preliminary data.</text>
</comment>
<accession>A0A8K0N6I9</accession>
<gene>
    <name evidence="7" type="ORF">COCNU_09G003050</name>
</gene>
<dbReference type="PROSITE" id="PS50850">
    <property type="entry name" value="MFS"/>
    <property type="match status" value="1"/>
</dbReference>
<proteinExistence type="predicted"/>
<reference evidence="7" key="2">
    <citation type="submission" date="2019-07" db="EMBL/GenBank/DDBJ databases">
        <authorList>
            <person name="Yang Y."/>
            <person name="Bocs S."/>
            <person name="Baudouin L."/>
        </authorList>
    </citation>
    <scope>NUCLEOTIDE SEQUENCE</scope>
    <source>
        <tissue evidence="7">Spear leaf of Hainan Tall coconut</tissue>
    </source>
</reference>
<feature type="domain" description="Major facilitator superfamily (MFS) profile" evidence="6">
    <location>
        <begin position="1"/>
        <end position="175"/>
    </location>
</feature>
<evidence type="ECO:0000256" key="3">
    <source>
        <dbReference type="ARBA" id="ARBA00022989"/>
    </source>
</evidence>
<dbReference type="InterPro" id="IPR020846">
    <property type="entry name" value="MFS_dom"/>
</dbReference>
<organism evidence="7 8">
    <name type="scientific">Cocos nucifera</name>
    <name type="common">Coconut palm</name>
    <dbReference type="NCBI Taxonomy" id="13894"/>
    <lineage>
        <taxon>Eukaryota</taxon>
        <taxon>Viridiplantae</taxon>
        <taxon>Streptophyta</taxon>
        <taxon>Embryophyta</taxon>
        <taxon>Tracheophyta</taxon>
        <taxon>Spermatophyta</taxon>
        <taxon>Magnoliopsida</taxon>
        <taxon>Liliopsida</taxon>
        <taxon>Arecaceae</taxon>
        <taxon>Arecoideae</taxon>
        <taxon>Cocoseae</taxon>
        <taxon>Attaleinae</taxon>
        <taxon>Cocos</taxon>
    </lineage>
</organism>
<evidence type="ECO:0000256" key="5">
    <source>
        <dbReference type="SAM" id="Phobius"/>
    </source>
</evidence>
<evidence type="ECO:0000259" key="6">
    <source>
        <dbReference type="PROSITE" id="PS50850"/>
    </source>
</evidence>
<evidence type="ECO:0000313" key="8">
    <source>
        <dbReference type="Proteomes" id="UP000797356"/>
    </source>
</evidence>
<keyword evidence="4 5" id="KW-0472">Membrane</keyword>
<dbReference type="InterPro" id="IPR011701">
    <property type="entry name" value="MFS"/>
</dbReference>
<dbReference type="Pfam" id="PF07690">
    <property type="entry name" value="MFS_1"/>
    <property type="match status" value="1"/>
</dbReference>
<sequence length="175" mass="17934">MDGQYLSNSTAGILSTLFDVGGVFGGILAGHISDRLNARATTAACFTYCAIPALLFYHTYGSLALSWNAILMFIVGVFVNGPYALLTTAVSADLGAHSSLKRSSRAMATVTAIINGTGSIGSLLAGYVSTLSWGAVFGMLMVAALMAGLPLTRLVVAELAGKLDGASRPPVLVEG</sequence>
<feature type="transmembrane region" description="Helical" evidence="5">
    <location>
        <begin position="106"/>
        <end position="127"/>
    </location>
</feature>
<feature type="transmembrane region" description="Helical" evidence="5">
    <location>
        <begin position="12"/>
        <end position="30"/>
    </location>
</feature>
<keyword evidence="3 5" id="KW-1133">Transmembrane helix</keyword>
<keyword evidence="2 5" id="KW-0812">Transmembrane</keyword>
<feature type="transmembrane region" description="Helical" evidence="5">
    <location>
        <begin position="66"/>
        <end position="86"/>
    </location>
</feature>
<dbReference type="PANTHER" id="PTHR43184:SF15">
    <property type="entry name" value="GLYCEROL-3-PHOSPHATE TRANSPORTER 1-RELATED"/>
    <property type="match status" value="1"/>
</dbReference>
<keyword evidence="8" id="KW-1185">Reference proteome</keyword>
<dbReference type="AlphaFoldDB" id="A0A8K0N6I9"/>
<dbReference type="GO" id="GO:0022857">
    <property type="term" value="F:transmembrane transporter activity"/>
    <property type="evidence" value="ECO:0007669"/>
    <property type="project" value="InterPro"/>
</dbReference>
<dbReference type="EMBL" id="CM017880">
    <property type="protein sequence ID" value="KAG1360842.1"/>
    <property type="molecule type" value="Genomic_DNA"/>
</dbReference>
<dbReference type="SUPFAM" id="SSF103473">
    <property type="entry name" value="MFS general substrate transporter"/>
    <property type="match status" value="1"/>
</dbReference>
<dbReference type="OrthoDB" id="784270at2759"/>
<comment type="subcellular location">
    <subcellularLocation>
        <location evidence="1">Membrane</location>
        <topology evidence="1">Multi-pass membrane protein</topology>
    </subcellularLocation>
</comment>
<evidence type="ECO:0000256" key="4">
    <source>
        <dbReference type="ARBA" id="ARBA00023136"/>
    </source>
</evidence>